<feature type="domain" description="EGF-like" evidence="10">
    <location>
        <begin position="1029"/>
        <end position="1067"/>
    </location>
</feature>
<organism evidence="11 12">
    <name type="scientific">Lingula anatina</name>
    <name type="common">Brachiopod</name>
    <name type="synonym">Lingula unguis</name>
    <dbReference type="NCBI Taxonomy" id="7574"/>
    <lineage>
        <taxon>Eukaryota</taxon>
        <taxon>Metazoa</taxon>
        <taxon>Spiralia</taxon>
        <taxon>Lophotrochozoa</taxon>
        <taxon>Brachiopoda</taxon>
        <taxon>Linguliformea</taxon>
        <taxon>Lingulata</taxon>
        <taxon>Lingulida</taxon>
        <taxon>Linguloidea</taxon>
        <taxon>Lingulidae</taxon>
        <taxon>Lingula</taxon>
    </lineage>
</organism>
<feature type="domain" description="EGF-like" evidence="10">
    <location>
        <begin position="455"/>
        <end position="494"/>
    </location>
</feature>
<dbReference type="InterPro" id="IPR003367">
    <property type="entry name" value="Thrombospondin_3-like_rpt"/>
</dbReference>
<dbReference type="FunFam" id="2.10.25.10:FF:000027">
    <property type="entry name" value="Thrombospondin 3"/>
    <property type="match status" value="1"/>
</dbReference>
<feature type="domain" description="EGF-like" evidence="10">
    <location>
        <begin position="333"/>
        <end position="373"/>
    </location>
</feature>
<evidence type="ECO:0000256" key="7">
    <source>
        <dbReference type="PROSITE-ProRule" id="PRU00076"/>
    </source>
</evidence>
<dbReference type="PROSITE" id="PS01186">
    <property type="entry name" value="EGF_2"/>
    <property type="match status" value="1"/>
</dbReference>
<dbReference type="InterPro" id="IPR018097">
    <property type="entry name" value="EGF_Ca-bd_CS"/>
</dbReference>
<keyword evidence="4" id="KW-0677">Repeat</keyword>
<feature type="domain" description="EGF-like" evidence="10">
    <location>
        <begin position="374"/>
        <end position="413"/>
    </location>
</feature>
<dbReference type="GeneID" id="106176557"/>
<dbReference type="CDD" id="cd00054">
    <property type="entry name" value="EGF_CA"/>
    <property type="match status" value="9"/>
</dbReference>
<dbReference type="InterPro" id="IPR001881">
    <property type="entry name" value="EGF-like_Ca-bd_dom"/>
</dbReference>
<reference evidence="12" key="1">
    <citation type="submission" date="2025-08" db="UniProtKB">
        <authorList>
            <consortium name="RefSeq"/>
        </authorList>
    </citation>
    <scope>IDENTIFICATION</scope>
    <source>
        <tissue evidence="12">Gonads</tissue>
    </source>
</reference>
<feature type="domain" description="EGF-like" evidence="10">
    <location>
        <begin position="867"/>
        <end position="905"/>
    </location>
</feature>
<feature type="domain" description="EGF-like" evidence="10">
    <location>
        <begin position="578"/>
        <end position="617"/>
    </location>
</feature>
<feature type="compositionally biased region" description="Acidic residues" evidence="8">
    <location>
        <begin position="1258"/>
        <end position="1273"/>
    </location>
</feature>
<evidence type="ECO:0000256" key="1">
    <source>
        <dbReference type="ARBA" id="ARBA00009456"/>
    </source>
</evidence>
<dbReference type="OrthoDB" id="14563at2759"/>
<evidence type="ECO:0000256" key="8">
    <source>
        <dbReference type="SAM" id="MobiDB-lite"/>
    </source>
</evidence>
<dbReference type="InParanoid" id="A0A1S3JVL2"/>
<dbReference type="PROSITE" id="PS50026">
    <property type="entry name" value="EGF_3"/>
    <property type="match status" value="12"/>
</dbReference>
<proteinExistence type="inferred from homology"/>
<dbReference type="PROSITE" id="PS01187">
    <property type="entry name" value="EGF_CA"/>
    <property type="match status" value="3"/>
</dbReference>
<dbReference type="SUPFAM" id="SSF103647">
    <property type="entry name" value="TSP type-3 repeat"/>
    <property type="match status" value="1"/>
</dbReference>
<keyword evidence="2 7" id="KW-0245">EGF-like domain</keyword>
<name>A0A1S3JVL2_LINAN</name>
<dbReference type="SUPFAM" id="SSF57196">
    <property type="entry name" value="EGF/Laminin"/>
    <property type="match status" value="1"/>
</dbReference>
<evidence type="ECO:0000256" key="6">
    <source>
        <dbReference type="ARBA" id="ARBA00023157"/>
    </source>
</evidence>
<dbReference type="GO" id="GO:0005509">
    <property type="term" value="F:calcium ion binding"/>
    <property type="evidence" value="ECO:0007669"/>
    <property type="project" value="InterPro"/>
</dbReference>
<evidence type="ECO:0000256" key="4">
    <source>
        <dbReference type="ARBA" id="ARBA00022737"/>
    </source>
</evidence>
<dbReference type="SUPFAM" id="SSF57184">
    <property type="entry name" value="Growth factor receptor domain"/>
    <property type="match status" value="3"/>
</dbReference>
<evidence type="ECO:0000256" key="2">
    <source>
        <dbReference type="ARBA" id="ARBA00022536"/>
    </source>
</evidence>
<evidence type="ECO:0000256" key="3">
    <source>
        <dbReference type="ARBA" id="ARBA00022729"/>
    </source>
</evidence>
<dbReference type="FunFam" id="2.10.25.10:FF:000025">
    <property type="entry name" value="Thrombospondin 3"/>
    <property type="match status" value="7"/>
</dbReference>
<keyword evidence="3 9" id="KW-0732">Signal</keyword>
<sequence length="1283" mass="136160">MGPDFKKSCLITFFFAACCFAANSKQDKKHDAARKDLVRALTAHTEVAVIGDVSLRRKKSVTLFSIRVEDKKQLEMTLDRNNVKVLTSVNSRPFLTKFPHGVSSATYNVIIHLWDLQEATSVVQVYVDCVSVGRFFTTGGLKDILLQNTSTSTAFHRHMNIVTDDNARAIVRNCEQPRADRPVADERDNLLTSAAGNGVGDAIVSTMVDLIKTMQELQADFRIQMRETRQLVSTMANCYMCKAPKTQQEQPLITCKNNPCYPGVACKDTPTGFECGSCPPGFSGNGISCTRVVAGCSTDPCYPGVQCRDTPNGYRCGPCPPGFTGDGRNCVPDTKPCDSNPCYPGVQCENTPDGGFRCGPCPPGHIGNGKECKFIRGCESNPCAPGVECRDLPDGFRCGPCPPGFTGDGEICVPLGACASGPCYPGVQCQDTPEGWYRCGPCPIGFTGDGLVCAPVRGCDSSPCYPGVQCRDTIDGFECGPCPPGYTGNGEVCEPIQGCASNPCHHRVQCQDTPTPPYYRCGPCPPGHIGDGITCHKDACQPNPCFEGVQCVSAGNGDYICGPCPPGFTGDGKTCKSYRGGCDPNPCHPGVQCQETPFGYRCGQCPPGFSGDGETCLPYRGGCENSPCYPGVQCLDTPSGYLCGPCPPGYTGDGVSCNRFITCNDRPCFDGLNPKGFRFKLAITRVQCRDGVDGFECGPCPPGYTGDGQGTGGCVAIPKRETCEMQPCFPGVPCVDIDTGVQCGPCPEGYRGDGITCEDIDECVEGDPCDPLTRCVNKSPGYECEACPPGYRGDAVSGVGLEFAKNNKQVCVDINECVEGDPCAPGVRCVNLEPGYQCEACPPGFRGDAVRGVGLEFAKNNKQICVDINECVEGDPCAPGVRCVNLEPGYQCEACPPGFRGDAVRGVGLEFAKNNKQICVDINECVEGDPCAPGTRCVNLEPGYQCEACPPGFRGDAVGGVGLDFANNNKQVCVDINECVEGDPCAPGVRCVNLEPGYQCEACPPGFRGDAVRGVGLEFAKNNKQVCVDIDECVEGDPCDPLTRCVNKSPGYECEACPPGYRGDAVSGIGLEFAKNNKQVCVDIDECLEASPCDTLTRCTNLMGGYECSACPPGFSGDAVSGAGLEFANANKQVCADINECEDGNNGGCTLHSECINTIGSYECGECEEGFVGNQTYGCVKYCDDKKTVCHSKAKCVRKQTGEDGYLCECGIGWAGNGEICGRDKDLDNRPDEELPCPEKTCRKDNCPNVPNGGQTDSDGDGLGDACDPDIDNDGIPNRPVSQ</sequence>
<dbReference type="Gene3D" id="2.10.25.10">
    <property type="entry name" value="Laminin"/>
    <property type="match status" value="20"/>
</dbReference>
<keyword evidence="5" id="KW-0106">Calcium</keyword>
<dbReference type="InterPro" id="IPR028974">
    <property type="entry name" value="TSP_type-3_rpt"/>
</dbReference>
<dbReference type="STRING" id="7574.A0A1S3JVL2"/>
<feature type="signal peptide" evidence="9">
    <location>
        <begin position="1"/>
        <end position="21"/>
    </location>
</feature>
<dbReference type="Gene3D" id="4.10.1080.10">
    <property type="entry name" value="TSP type-3 repeat"/>
    <property type="match status" value="1"/>
</dbReference>
<feature type="chain" id="PRO_5010240970" evidence="9">
    <location>
        <begin position="22"/>
        <end position="1283"/>
    </location>
</feature>
<protein>
    <submittedName>
        <fullName evidence="12">Fibropellin-1-like isoform X1</fullName>
    </submittedName>
</protein>
<dbReference type="InterPro" id="IPR000742">
    <property type="entry name" value="EGF"/>
</dbReference>
<dbReference type="RefSeq" id="XP_013414445.1">
    <property type="nucleotide sequence ID" value="XM_013558991.1"/>
</dbReference>
<feature type="region of interest" description="Disordered" evidence="8">
    <location>
        <begin position="1239"/>
        <end position="1283"/>
    </location>
</feature>
<evidence type="ECO:0000313" key="12">
    <source>
        <dbReference type="RefSeq" id="XP_013414445.1"/>
    </source>
</evidence>
<feature type="domain" description="EGF-like" evidence="10">
    <location>
        <begin position="759"/>
        <end position="797"/>
    </location>
</feature>
<evidence type="ECO:0000313" key="11">
    <source>
        <dbReference type="Proteomes" id="UP000085678"/>
    </source>
</evidence>
<dbReference type="Proteomes" id="UP000085678">
    <property type="component" value="Unplaced"/>
</dbReference>
<feature type="domain" description="EGF-like" evidence="10">
    <location>
        <begin position="975"/>
        <end position="1013"/>
    </location>
</feature>
<dbReference type="PANTHER" id="PTHR10199">
    <property type="entry name" value="THROMBOSPONDIN"/>
    <property type="match status" value="1"/>
</dbReference>
<comment type="similarity">
    <text evidence="1">Belongs to the thrombospondin family.</text>
</comment>
<dbReference type="Gene3D" id="2.60.120.200">
    <property type="match status" value="1"/>
</dbReference>
<dbReference type="Pfam" id="PF02412">
    <property type="entry name" value="TSP_3"/>
    <property type="match status" value="1"/>
</dbReference>
<dbReference type="KEGG" id="lak:106176557"/>
<evidence type="ECO:0000259" key="10">
    <source>
        <dbReference type="PROSITE" id="PS50026"/>
    </source>
</evidence>
<dbReference type="SMART" id="SM00181">
    <property type="entry name" value="EGF"/>
    <property type="match status" value="21"/>
</dbReference>
<dbReference type="PANTHER" id="PTHR10199:SF100">
    <property type="entry name" value="THROMBOSPONDIN, ISOFORM A"/>
    <property type="match status" value="1"/>
</dbReference>
<evidence type="ECO:0000256" key="9">
    <source>
        <dbReference type="SAM" id="SignalP"/>
    </source>
</evidence>
<feature type="domain" description="EGF-like" evidence="10">
    <location>
        <begin position="813"/>
        <end position="851"/>
    </location>
</feature>
<accession>A0A1S3JVL2</accession>
<evidence type="ECO:0000256" key="5">
    <source>
        <dbReference type="ARBA" id="ARBA00022837"/>
    </source>
</evidence>
<feature type="domain" description="EGF-like" evidence="10">
    <location>
        <begin position="292"/>
        <end position="331"/>
    </location>
</feature>
<keyword evidence="11" id="KW-1185">Reference proteome</keyword>
<feature type="domain" description="EGF-like" evidence="10">
    <location>
        <begin position="921"/>
        <end position="959"/>
    </location>
</feature>
<dbReference type="SMART" id="SM00179">
    <property type="entry name" value="EGF_CA"/>
    <property type="match status" value="19"/>
</dbReference>
<feature type="domain" description="EGF-like" evidence="10">
    <location>
        <begin position="536"/>
        <end position="576"/>
    </location>
</feature>
<keyword evidence="6" id="KW-1015">Disulfide bond</keyword>
<dbReference type="GO" id="GO:0007155">
    <property type="term" value="P:cell adhesion"/>
    <property type="evidence" value="ECO:0007669"/>
    <property type="project" value="InterPro"/>
</dbReference>
<dbReference type="PROSITE" id="PS51257">
    <property type="entry name" value="PROKAR_LIPOPROTEIN"/>
    <property type="match status" value="1"/>
</dbReference>
<dbReference type="InterPro" id="IPR049883">
    <property type="entry name" value="NOTCH1_EGF-like"/>
</dbReference>
<gene>
    <name evidence="12" type="primary">LOC106176557</name>
</gene>
<dbReference type="InterPro" id="IPR009030">
    <property type="entry name" value="Growth_fac_rcpt_cys_sf"/>
</dbReference>
<comment type="caution">
    <text evidence="7">Lacks conserved residue(s) required for the propagation of feature annotation.</text>
</comment>
<dbReference type="Pfam" id="PF07645">
    <property type="entry name" value="EGF_CA"/>
    <property type="match status" value="8"/>
</dbReference>